<dbReference type="Proteomes" id="UP000697472">
    <property type="component" value="Unassembled WGS sequence"/>
</dbReference>
<name>A0ABS2PPU4_9STRE</name>
<dbReference type="EMBL" id="JAFBEH010000004">
    <property type="protein sequence ID" value="MBM7642061.1"/>
    <property type="molecule type" value="Genomic_DNA"/>
</dbReference>
<keyword evidence="2" id="KW-1185">Reference proteome</keyword>
<reference evidence="1 2" key="1">
    <citation type="submission" date="2021-01" db="EMBL/GenBank/DDBJ databases">
        <title>Genomic Encyclopedia of Type Strains, Phase IV (KMG-IV): sequencing the most valuable type-strain genomes for metagenomic binning, comparative biology and taxonomic classification.</title>
        <authorList>
            <person name="Goeker M."/>
        </authorList>
    </citation>
    <scope>NUCLEOTIDE SEQUENCE [LARGE SCALE GENOMIC DNA]</scope>
    <source>
        <strain evidence="1 2">DSM 27382</strain>
    </source>
</reference>
<accession>A0ABS2PPU4</accession>
<organism evidence="1 2">
    <name type="scientific">Streptococcus loxodontisalivarius</name>
    <dbReference type="NCBI Taxonomy" id="1349415"/>
    <lineage>
        <taxon>Bacteria</taxon>
        <taxon>Bacillati</taxon>
        <taxon>Bacillota</taxon>
        <taxon>Bacilli</taxon>
        <taxon>Lactobacillales</taxon>
        <taxon>Streptococcaceae</taxon>
        <taxon>Streptococcus</taxon>
    </lineage>
</organism>
<sequence>MKQDRRLIRKQFRLTKEEEKIIQGQMARKNVLSFSEFVRKKVLEEERIDTQTLSYLLLFQTISNLAKDIHRVQVLVEQKDIEVGESLSLILKCVQELLSEIESFLPLSADFKNKYLR</sequence>
<gene>
    <name evidence="1" type="ORF">JOC28_000353</name>
</gene>
<comment type="caution">
    <text evidence="1">The sequence shown here is derived from an EMBL/GenBank/DDBJ whole genome shotgun (WGS) entry which is preliminary data.</text>
</comment>
<protein>
    <recommendedName>
        <fullName evidence="3">Tn5252</fullName>
    </recommendedName>
</protein>
<proteinExistence type="predicted"/>
<evidence type="ECO:0008006" key="3">
    <source>
        <dbReference type="Google" id="ProtNLM"/>
    </source>
</evidence>
<evidence type="ECO:0000313" key="2">
    <source>
        <dbReference type="Proteomes" id="UP000697472"/>
    </source>
</evidence>
<dbReference type="RefSeq" id="WP_205008925.1">
    <property type="nucleotide sequence ID" value="NZ_JAFBEH010000004.1"/>
</dbReference>
<evidence type="ECO:0000313" key="1">
    <source>
        <dbReference type="EMBL" id="MBM7642061.1"/>
    </source>
</evidence>